<gene>
    <name evidence="3" type="ORF">SAMN04488062_10650</name>
</gene>
<dbReference type="Gene3D" id="3.40.50.720">
    <property type="entry name" value="NAD(P)-binding Rossmann-like Domain"/>
    <property type="match status" value="1"/>
</dbReference>
<feature type="domain" description="THIF-type NAD/FAD binding fold" evidence="1">
    <location>
        <begin position="318"/>
        <end position="444"/>
    </location>
</feature>
<evidence type="ECO:0000313" key="3">
    <source>
        <dbReference type="EMBL" id="SDH32733.1"/>
    </source>
</evidence>
<dbReference type="Pfam" id="PF14461">
    <property type="entry name" value="Prok-E2_B"/>
    <property type="match status" value="1"/>
</dbReference>
<dbReference type="AlphaFoldDB" id="A0A1G8BI83"/>
<accession>A0A1G8BI83</accession>
<reference evidence="4" key="1">
    <citation type="submission" date="2016-10" db="EMBL/GenBank/DDBJ databases">
        <authorList>
            <person name="Varghese N."/>
            <person name="Submissions S."/>
        </authorList>
    </citation>
    <scope>NUCLEOTIDE SEQUENCE [LARGE SCALE GENOMIC DNA]</scope>
    <source>
        <strain evidence="4">CGMCC 1.2747</strain>
    </source>
</reference>
<dbReference type="RefSeq" id="WP_091257191.1">
    <property type="nucleotide sequence ID" value="NZ_FNDB01000006.1"/>
</dbReference>
<keyword evidence="4" id="KW-1185">Reference proteome</keyword>
<name>A0A1G8BI83_9FLAO</name>
<dbReference type="Pfam" id="PF00899">
    <property type="entry name" value="ThiF"/>
    <property type="match status" value="1"/>
</dbReference>
<dbReference type="GO" id="GO:0008641">
    <property type="term" value="F:ubiquitin-like modifier activating enzyme activity"/>
    <property type="evidence" value="ECO:0007669"/>
    <property type="project" value="InterPro"/>
</dbReference>
<evidence type="ECO:0000313" key="4">
    <source>
        <dbReference type="Proteomes" id="UP000199274"/>
    </source>
</evidence>
<sequence length="564" mass="66475">MIIDNIIELIQKTENAQVLLTKNIEGNKSLKKYNEVISVETELSLNEGLRTIQLYIALKEPSSVYLPKIFIDERCYEDIKFIPHVNDDFSICIVDESENYFFREKDLPTITLDLISKAKAILRDKDDAAYCQEEFEREFSAYWNINYDEKKVLQEIGLCLIDFINFDNIKAVKFLSNFGQFQYLVYNLEEDFKQLENYLKIRNIKFKEIEVFISDYENVHPPLRINCNESIKYIRNQEDFKRKVNKLSQSDFIVIFKTKYDELYGWLYPLLDKNVKGYRSHTHWQYLQSSISEKKVVERLSFSNISQRRLDIRTSGIELDRNLSVAIIGLGSVGSNLLHFLTKYPISKYYLIDPDILKVENVFRNNFGFNFISRFKTKISEQFILSKNPFTEILTYEKDICVALNDDKLILEKYDVRFIILGVTRVEKYLLQHLISVNSEKPVIMMWVEPYLASGQLIYIQPDDLEKALELIKNYPYHVLEEGQSFLLKEGSCQTSYLPYSEANLTLFLSSINSFLYQLLIKKELKDSKVLTWIGDLEIIKRMNINISDNYNLSDSFKIIENEF</sequence>
<dbReference type="SUPFAM" id="SSF69572">
    <property type="entry name" value="Activating enzymes of the ubiquitin-like proteins"/>
    <property type="match status" value="1"/>
</dbReference>
<feature type="domain" description="Prokaryotic E2 family B" evidence="2">
    <location>
        <begin position="36"/>
        <end position="150"/>
    </location>
</feature>
<protein>
    <submittedName>
        <fullName evidence="3">E2 family protein B</fullName>
    </submittedName>
</protein>
<evidence type="ECO:0000259" key="2">
    <source>
        <dbReference type="Pfam" id="PF14461"/>
    </source>
</evidence>
<dbReference type="InterPro" id="IPR032701">
    <property type="entry name" value="Prok-E2_B_dom"/>
</dbReference>
<dbReference type="EMBL" id="FNDB01000006">
    <property type="protein sequence ID" value="SDH32733.1"/>
    <property type="molecule type" value="Genomic_DNA"/>
</dbReference>
<dbReference type="OrthoDB" id="9804286at2"/>
<dbReference type="STRING" id="178355.SAMN04488062_10650"/>
<organism evidence="3 4">
    <name type="scientific">Flavobacterium omnivorum</name>
    <dbReference type="NCBI Taxonomy" id="178355"/>
    <lineage>
        <taxon>Bacteria</taxon>
        <taxon>Pseudomonadati</taxon>
        <taxon>Bacteroidota</taxon>
        <taxon>Flavobacteriia</taxon>
        <taxon>Flavobacteriales</taxon>
        <taxon>Flavobacteriaceae</taxon>
        <taxon>Flavobacterium</taxon>
    </lineage>
</organism>
<evidence type="ECO:0000259" key="1">
    <source>
        <dbReference type="Pfam" id="PF00899"/>
    </source>
</evidence>
<dbReference type="InterPro" id="IPR035985">
    <property type="entry name" value="Ubiquitin-activating_enz"/>
</dbReference>
<proteinExistence type="predicted"/>
<dbReference type="Proteomes" id="UP000199274">
    <property type="component" value="Unassembled WGS sequence"/>
</dbReference>
<dbReference type="InterPro" id="IPR000594">
    <property type="entry name" value="ThiF_NAD_FAD-bd"/>
</dbReference>